<evidence type="ECO:0000256" key="4">
    <source>
        <dbReference type="ARBA" id="ARBA00022801"/>
    </source>
</evidence>
<feature type="compositionally biased region" description="Acidic residues" evidence="6">
    <location>
        <begin position="1790"/>
        <end position="1817"/>
    </location>
</feature>
<dbReference type="InterPro" id="IPR029063">
    <property type="entry name" value="SAM-dependent_MTases_sf"/>
</dbReference>
<dbReference type="SUPFAM" id="SSF53335">
    <property type="entry name" value="S-adenosyl-L-methionine-dependent methyltransferases"/>
    <property type="match status" value="1"/>
</dbReference>
<keyword evidence="4" id="KW-0378">Hydrolase</keyword>
<evidence type="ECO:0000256" key="3">
    <source>
        <dbReference type="ARBA" id="ARBA00022741"/>
    </source>
</evidence>
<keyword evidence="3" id="KW-0547">Nucleotide-binding</keyword>
<dbReference type="STRING" id="1448320.A0A319EWQ8"/>
<dbReference type="Pfam" id="PF00145">
    <property type="entry name" value="DNA_methylase"/>
    <property type="match status" value="1"/>
</dbReference>
<dbReference type="Pfam" id="PF00176">
    <property type="entry name" value="SNF2-rel_dom"/>
    <property type="match status" value="1"/>
</dbReference>
<evidence type="ECO:0000256" key="5">
    <source>
        <dbReference type="ARBA" id="ARBA00022840"/>
    </source>
</evidence>
<dbReference type="InterPro" id="IPR001650">
    <property type="entry name" value="Helicase_C-like"/>
</dbReference>
<dbReference type="GO" id="GO:0008168">
    <property type="term" value="F:methyltransferase activity"/>
    <property type="evidence" value="ECO:0007669"/>
    <property type="project" value="UniProtKB-KW"/>
</dbReference>
<evidence type="ECO:0000256" key="2">
    <source>
        <dbReference type="ARBA" id="ARBA00022679"/>
    </source>
</evidence>
<dbReference type="EMBL" id="KZ825843">
    <property type="protein sequence ID" value="PYH96052.1"/>
    <property type="molecule type" value="Genomic_DNA"/>
</dbReference>
<evidence type="ECO:0000313" key="9">
    <source>
        <dbReference type="Proteomes" id="UP000247810"/>
    </source>
</evidence>
<gene>
    <name evidence="8" type="ORF">BO71DRAFT_472689</name>
</gene>
<keyword evidence="1 8" id="KW-0489">Methyltransferase</keyword>
<reference evidence="8 9" key="1">
    <citation type="submission" date="2018-02" db="EMBL/GenBank/DDBJ databases">
        <title>The genomes of Aspergillus section Nigri reveals drivers in fungal speciation.</title>
        <authorList>
            <consortium name="DOE Joint Genome Institute"/>
            <person name="Vesth T.C."/>
            <person name="Nybo J."/>
            <person name="Theobald S."/>
            <person name="Brandl J."/>
            <person name="Frisvad J.C."/>
            <person name="Nielsen K.F."/>
            <person name="Lyhne E.K."/>
            <person name="Kogle M.E."/>
            <person name="Kuo A."/>
            <person name="Riley R."/>
            <person name="Clum A."/>
            <person name="Nolan M."/>
            <person name="Lipzen A."/>
            <person name="Salamov A."/>
            <person name="Henrissat B."/>
            <person name="Wiebenga A."/>
            <person name="De vries R.P."/>
            <person name="Grigoriev I.V."/>
            <person name="Mortensen U.H."/>
            <person name="Andersen M.R."/>
            <person name="Baker S.E."/>
        </authorList>
    </citation>
    <scope>NUCLEOTIDE SEQUENCE [LARGE SCALE GENOMIC DNA]</scope>
    <source>
        <strain evidence="8 9">CBS 707.79</strain>
    </source>
</reference>
<dbReference type="PANTHER" id="PTHR45626">
    <property type="entry name" value="TRANSCRIPTION TERMINATION FACTOR 2-RELATED"/>
    <property type="match status" value="1"/>
</dbReference>
<dbReference type="InterPro" id="IPR014001">
    <property type="entry name" value="Helicase_ATP-bd"/>
</dbReference>
<dbReference type="OrthoDB" id="423221at2759"/>
<dbReference type="PANTHER" id="PTHR45626:SF26">
    <property type="entry name" value="FAMILY HELICASE, PUTATIVE (AFU_ORTHOLOGUE AFUA_2G09120)-RELATED"/>
    <property type="match status" value="1"/>
</dbReference>
<dbReference type="GO" id="GO:0006281">
    <property type="term" value="P:DNA repair"/>
    <property type="evidence" value="ECO:0007669"/>
    <property type="project" value="TreeGrafter"/>
</dbReference>
<organism evidence="8 9">
    <name type="scientific">Aspergillus ellipticus CBS 707.79</name>
    <dbReference type="NCBI Taxonomy" id="1448320"/>
    <lineage>
        <taxon>Eukaryota</taxon>
        <taxon>Fungi</taxon>
        <taxon>Dikarya</taxon>
        <taxon>Ascomycota</taxon>
        <taxon>Pezizomycotina</taxon>
        <taxon>Eurotiomycetes</taxon>
        <taxon>Eurotiomycetidae</taxon>
        <taxon>Eurotiales</taxon>
        <taxon>Aspergillaceae</taxon>
        <taxon>Aspergillus</taxon>
        <taxon>Aspergillus subgen. Circumdati</taxon>
    </lineage>
</organism>
<evidence type="ECO:0000313" key="8">
    <source>
        <dbReference type="EMBL" id="PYH96052.1"/>
    </source>
</evidence>
<dbReference type="SMART" id="SM00487">
    <property type="entry name" value="DEXDc"/>
    <property type="match status" value="1"/>
</dbReference>
<dbReference type="InterPro" id="IPR001525">
    <property type="entry name" value="C5_MeTfrase"/>
</dbReference>
<dbReference type="PROSITE" id="PS51194">
    <property type="entry name" value="HELICASE_CTER"/>
    <property type="match status" value="1"/>
</dbReference>
<dbReference type="GO" id="GO:0005524">
    <property type="term" value="F:ATP binding"/>
    <property type="evidence" value="ECO:0007669"/>
    <property type="project" value="UniProtKB-KW"/>
</dbReference>
<dbReference type="CDD" id="cd18793">
    <property type="entry name" value="SF2_C_SNF"/>
    <property type="match status" value="1"/>
</dbReference>
<dbReference type="InterPro" id="IPR027417">
    <property type="entry name" value="P-loop_NTPase"/>
</dbReference>
<dbReference type="Gene3D" id="3.40.50.10810">
    <property type="entry name" value="Tandem AAA-ATPase domain"/>
    <property type="match status" value="1"/>
</dbReference>
<accession>A0A319EWQ8</accession>
<sequence>MPRGKKRPLSTQPSTRHSKRQARGQTQSTDSGDTSSTAAPWTNEWYLAKGIDPNLPEMIKSSPSNDGKLARTRLAMHLPPMDNLKDIYKSITSMAMSLKFDNVLSHLGSRPLRVVTACSGTESPLLALEMVQTNLREHFNRRFEFRHLFSAEIVPFKQAYIERNFHPPFIFRDVAELKDRVAQTAYGSLEKIPKNPDILIAGFSCVDFSSLNSQRKTLDEKGESGGTFWSIIRYAATYRPPLVVLENVKTAPWGKIKQHWNEINYFATYLDVDTKAYYLPQTRERGYMLCVYRGAMKKQNVSDSDMVGWGETVEKFKRPASSPAGMFLIDADDRMLEQIEKDMAMRTNPIRKKVDWAKYQIRHQSYRLNNALGYKRPVSRSQDDGTCQMPDFTWQTWVKSLPERVWDTIDVNFLRKLAENYDMNFKERCIELSQGLDREVDSRAYGIVGCITPAGIPYITTRGGPLCGFESLVLQGLPTDKLLLTRETQRELQDLAGNAMSSTVVGIAILSALIIGHRVLEKGERLPSHNEGAPKRKEITPRGEYTMVPSPMQLSGVGEIDVLELKKEAASSARYCVCERQTGIQTNISRCTLCQHTACSECAGNPAHEYERWTDLVRTSPLDFVRKLRRILPARLVLSGFSRESYRALKTDGSVNCSWDIWKDFLGAISPAISDELRLLDIKRSEIWTALYEGRHSTLHLLIGDFRIEWTLFAKAPSSAPVLSLIREILSKPIARMTPKSKSLWEGEWEVCFPLSSKRTLIFSGVGCQTESYEARCGLQINEFLNSKVWTQIQVQGPDEQLTGLEIDIRGTYDLLPECGTASACLHKKLSHEDEPPVYLFLDPTKLGDPKNDSFAFALEHRRIPGYTRRLSIAEVSHAWRSSAVTEDPKPVDVYFRQWTKAPAVALKIYAPDASITCHNLAVENNIMISGSECKTTNITLLSLRVPVTAVEAAWKEGPWEAINPIDSPSALKDLSWLLQKVAGVLEFHNWNEVLGYQIQNDNENSVCNVCVPPKPRLLWSRDARGCIRAYEDTHDAARYERQVKARPPPFLIFRRIDEQGSGYLRVTLNIQTLLHQAYEKLIGSRMTEGVSFQWRLVPNSYDTRNILFPNFNIMSNKNDSQSCQPPSFLRKLRPEQLRSLSWMIEQERLDSLPFLEEEIEEALLPSLMWRAEGRVTVPKTVRGGILADDVGYGKTAIMLGLMDMLYESNQLSMPEVIEGFIPSKATLIVVPQIMLQQWRAEILKFLGTKYSVLAFPSAVSFRKISIGDILESDIILVSWSVFNSPCYYEMLQKFTGTPKAPQKVGRNFDAWFSEAQTSLKELVQVLISQGPNALLEAICAKRQTVRNSQTNSTYVPSKRLRGKQYANGNQTWESVVKEGKYADISSADEGPGPSDVQDTETLRAKTDEYLRLRPERRGKEGLCAAESEDSDTQSENSSTEKNQGSDIISAGQKRNDQSSSAAGGKHEKRWDDRKEFNIEKGKDQDWRTVKSPLLHAFSFNRLVIDEFTYANAERLGPLFALKARSKWVLSGTPPLNDFADVNTIAPFLGVHLGVDDDDVQSQNKRLNILCNQRSAAENFQSFRAPRSEAWHQHRHEIARRFLDRFARKNVAEIDEIPFSEHIILIRPSPAERAIYLELYKQLMTYNRKLRRSGRGRFNGDQVERLDEIIGNSTTAEEALLKRCSSLALQGRWGKNGRPEITTCASLIAIREKQLADLRNDLELKLKLAAWVYCGCDLRYENFHKFMESIIRDDFGDMTVTREVYPLLKSAILQSKRDDWKLFFAPAEGDASDTEEPSNSEQESEDDTATGSEDDELTLARAKMPRLPVDKKPLSPKKASNNKRGVKGNGKTDDVELPKRPVHVREFEPILREVTTTIRNLIVEWVLRERALRFLGNIHAVQTGSEISECDSCDSEMETLDGMNILGSCGHALCSDCTSRTIQIEECCVKGCRGSGKQFNVIKASTLGWDETDRKTKYGGSKLDKLIKIIRGIPHDERALLFIQFPELMEVASKALSLAKIKHTAISATDCKSAQKIERIQKTSFGEDKVLILNLGGESAAGLNLQSANHVIFLSPMLSQTQYDYDSSMTQAMGRCRRYGQTRHVHIYHLLTKWTIDANIFQDRREKVLVERDGSPVLVARDEALDTEAISCEGPSLVVDNAF</sequence>
<name>A0A319EWQ8_9EURO</name>
<keyword evidence="5" id="KW-0067">ATP-binding</keyword>
<proteinExistence type="predicted"/>
<feature type="compositionally biased region" description="Basic and acidic residues" evidence="6">
    <location>
        <begin position="1401"/>
        <end position="1421"/>
    </location>
</feature>
<feature type="compositionally biased region" description="Low complexity" evidence="6">
    <location>
        <begin position="24"/>
        <end position="37"/>
    </location>
</feature>
<feature type="region of interest" description="Disordered" evidence="6">
    <location>
        <begin position="1789"/>
        <end position="1857"/>
    </location>
</feature>
<evidence type="ECO:0000256" key="6">
    <source>
        <dbReference type="SAM" id="MobiDB-lite"/>
    </source>
</evidence>
<keyword evidence="9" id="KW-1185">Reference proteome</keyword>
<keyword evidence="2" id="KW-0808">Transferase</keyword>
<protein>
    <submittedName>
        <fullName evidence="8">Putative C-5 cytosine-specific DNA methylase</fullName>
    </submittedName>
</protein>
<dbReference type="GO" id="GO:0016787">
    <property type="term" value="F:hydrolase activity"/>
    <property type="evidence" value="ECO:0007669"/>
    <property type="project" value="UniProtKB-KW"/>
</dbReference>
<dbReference type="GO" id="GO:0005634">
    <property type="term" value="C:nucleus"/>
    <property type="evidence" value="ECO:0007669"/>
    <property type="project" value="TreeGrafter"/>
</dbReference>
<dbReference type="GO" id="GO:0008094">
    <property type="term" value="F:ATP-dependent activity, acting on DNA"/>
    <property type="evidence" value="ECO:0007669"/>
    <property type="project" value="TreeGrafter"/>
</dbReference>
<feature type="region of interest" description="Disordered" evidence="6">
    <location>
        <begin position="1"/>
        <end position="38"/>
    </location>
</feature>
<dbReference type="Proteomes" id="UP000247810">
    <property type="component" value="Unassembled WGS sequence"/>
</dbReference>
<evidence type="ECO:0000259" key="7">
    <source>
        <dbReference type="PROSITE" id="PS51194"/>
    </source>
</evidence>
<dbReference type="InterPro" id="IPR038718">
    <property type="entry name" value="SNF2-like_sf"/>
</dbReference>
<dbReference type="Gene3D" id="3.40.50.300">
    <property type="entry name" value="P-loop containing nucleotide triphosphate hydrolases"/>
    <property type="match status" value="1"/>
</dbReference>
<dbReference type="Pfam" id="PF00271">
    <property type="entry name" value="Helicase_C"/>
    <property type="match status" value="1"/>
</dbReference>
<dbReference type="VEuPathDB" id="FungiDB:BO71DRAFT_472689"/>
<feature type="compositionally biased region" description="Basic and acidic residues" evidence="6">
    <location>
        <begin position="1465"/>
        <end position="1477"/>
    </location>
</feature>
<feature type="domain" description="Helicase C-terminal" evidence="7">
    <location>
        <begin position="1982"/>
        <end position="2143"/>
    </location>
</feature>
<dbReference type="SUPFAM" id="SSF52540">
    <property type="entry name" value="P-loop containing nucleoside triphosphate hydrolases"/>
    <property type="match status" value="2"/>
</dbReference>
<dbReference type="Gene3D" id="3.40.50.150">
    <property type="entry name" value="Vaccinia Virus protein VP39"/>
    <property type="match status" value="1"/>
</dbReference>
<dbReference type="InterPro" id="IPR000330">
    <property type="entry name" value="SNF2_N"/>
</dbReference>
<dbReference type="GO" id="GO:0032259">
    <property type="term" value="P:methylation"/>
    <property type="evidence" value="ECO:0007669"/>
    <property type="project" value="UniProtKB-KW"/>
</dbReference>
<dbReference type="InterPro" id="IPR049730">
    <property type="entry name" value="SNF2/RAD54-like_C"/>
</dbReference>
<evidence type="ECO:0000256" key="1">
    <source>
        <dbReference type="ARBA" id="ARBA00022603"/>
    </source>
</evidence>
<feature type="compositionally biased region" description="Polar residues" evidence="6">
    <location>
        <begin position="1434"/>
        <end position="1447"/>
    </location>
</feature>
<feature type="region of interest" description="Disordered" evidence="6">
    <location>
        <begin position="1385"/>
        <end position="1477"/>
    </location>
</feature>
<dbReference type="InterPro" id="IPR050628">
    <property type="entry name" value="SNF2_RAD54_helicase_TF"/>
</dbReference>